<dbReference type="AlphaFoldDB" id="A0A2Z3GX06"/>
<accession>A0A2Z3GX06</accession>
<reference evidence="1 2" key="1">
    <citation type="submission" date="2018-01" db="EMBL/GenBank/DDBJ databases">
        <title>G. obscuriglobus.</title>
        <authorList>
            <person name="Franke J."/>
            <person name="Blomberg W."/>
            <person name="Selmecki A."/>
        </authorList>
    </citation>
    <scope>NUCLEOTIDE SEQUENCE [LARGE SCALE GENOMIC DNA]</scope>
    <source>
        <strain evidence="1 2">DSM 5831</strain>
    </source>
</reference>
<keyword evidence="2" id="KW-1185">Reference proteome</keyword>
<name>A0A2Z3GX06_9BACT</name>
<proteinExistence type="predicted"/>
<dbReference type="EMBL" id="CP025958">
    <property type="protein sequence ID" value="AWM37908.1"/>
    <property type="molecule type" value="Genomic_DNA"/>
</dbReference>
<organism evidence="1 2">
    <name type="scientific">Gemmata obscuriglobus</name>
    <dbReference type="NCBI Taxonomy" id="114"/>
    <lineage>
        <taxon>Bacteria</taxon>
        <taxon>Pseudomonadati</taxon>
        <taxon>Planctomycetota</taxon>
        <taxon>Planctomycetia</taxon>
        <taxon>Gemmatales</taxon>
        <taxon>Gemmataceae</taxon>
        <taxon>Gemmata</taxon>
    </lineage>
</organism>
<evidence type="ECO:0000313" key="2">
    <source>
        <dbReference type="Proteomes" id="UP000245802"/>
    </source>
</evidence>
<dbReference type="KEGG" id="gog:C1280_13530"/>
<evidence type="ECO:0000313" key="1">
    <source>
        <dbReference type="EMBL" id="AWM37908.1"/>
    </source>
</evidence>
<dbReference type="RefSeq" id="WP_010051646.1">
    <property type="nucleotide sequence ID" value="NZ_CP025958.1"/>
</dbReference>
<dbReference type="Proteomes" id="UP000245802">
    <property type="component" value="Chromosome"/>
</dbReference>
<protein>
    <submittedName>
        <fullName evidence="1">Uncharacterized protein</fullName>
    </submittedName>
</protein>
<sequence>MKLLTVAVTLVAFAVTGRAEDQKAQPPVTLELVAKSNEYKFDGNGKAPAEFKKYLEEIAQAQKDGKLARPPQPPAVELVLKFTNTTKNDTTIYVGGDSNSYTFDLTGGSGSVAVGSGRAFTEEFRFPKAVTLAPGKFHEIRVKQLADGHRGASRYVYWTGPGEYKLSAKYVLANADGSKGAELASESITITVGK</sequence>
<dbReference type="OrthoDB" id="295134at2"/>
<gene>
    <name evidence="1" type="ORF">C1280_13530</name>
</gene>